<name>A0AAP0GI23_9ASTR</name>
<dbReference type="EMBL" id="JBCNJP010009354">
    <property type="protein sequence ID" value="KAK9048914.1"/>
    <property type="molecule type" value="Genomic_DNA"/>
</dbReference>
<evidence type="ECO:0000313" key="2">
    <source>
        <dbReference type="Proteomes" id="UP001408789"/>
    </source>
</evidence>
<gene>
    <name evidence="1" type="ORF">SSX86_032121</name>
</gene>
<protein>
    <submittedName>
        <fullName evidence="1">Uncharacterized protein</fullName>
    </submittedName>
</protein>
<dbReference type="AlphaFoldDB" id="A0AAP0GI23"/>
<comment type="caution">
    <text evidence="1">The sequence shown here is derived from an EMBL/GenBank/DDBJ whole genome shotgun (WGS) entry which is preliminary data.</text>
</comment>
<organism evidence="1 2">
    <name type="scientific">Deinandra increscens subsp. villosa</name>
    <dbReference type="NCBI Taxonomy" id="3103831"/>
    <lineage>
        <taxon>Eukaryota</taxon>
        <taxon>Viridiplantae</taxon>
        <taxon>Streptophyta</taxon>
        <taxon>Embryophyta</taxon>
        <taxon>Tracheophyta</taxon>
        <taxon>Spermatophyta</taxon>
        <taxon>Magnoliopsida</taxon>
        <taxon>eudicotyledons</taxon>
        <taxon>Gunneridae</taxon>
        <taxon>Pentapetalae</taxon>
        <taxon>asterids</taxon>
        <taxon>campanulids</taxon>
        <taxon>Asterales</taxon>
        <taxon>Asteraceae</taxon>
        <taxon>Asteroideae</taxon>
        <taxon>Heliantheae alliance</taxon>
        <taxon>Madieae</taxon>
        <taxon>Madiinae</taxon>
        <taxon>Deinandra</taxon>
    </lineage>
</organism>
<evidence type="ECO:0000313" key="1">
    <source>
        <dbReference type="EMBL" id="KAK9048914.1"/>
    </source>
</evidence>
<reference evidence="1 2" key="1">
    <citation type="submission" date="2024-04" db="EMBL/GenBank/DDBJ databases">
        <title>The reference genome of an endangered Asteraceae, Deinandra increscens subsp. villosa, native to the Central Coast of California.</title>
        <authorList>
            <person name="Guilliams M."/>
            <person name="Hasenstab-Lehman K."/>
            <person name="Meyer R."/>
            <person name="Mcevoy S."/>
        </authorList>
    </citation>
    <scope>NUCLEOTIDE SEQUENCE [LARGE SCALE GENOMIC DNA]</scope>
    <source>
        <tissue evidence="1">Leaf</tissue>
    </source>
</reference>
<sequence length="286" mass="32816">MKCRSVVWPHCHSQVGNGEKTSVWYDMWHPLSHLCAFISSREINRVGLSADIKVKDVVGNEGWAWPEEWQDKFPGLFEFEPPKLMDGKVDKQRTWAVWRELALNLLSCSYVISSYYDSKGCKQVLCGLLVGYSRGQLGRAGFSCNYVDANVSISKAGFIVDTTFIENILLMIYYEDADEVCLGIKSRCRLTRSLWVVSPEISGPVDVKVMPVVICCVFLYMGCRGYYGCCAYVEAYGKWHIRPAEGVLAADVIKKLQWIWFWGTAATWKFEYWVCNEEYTKYSNKR</sequence>
<keyword evidence="2" id="KW-1185">Reference proteome</keyword>
<dbReference type="Proteomes" id="UP001408789">
    <property type="component" value="Unassembled WGS sequence"/>
</dbReference>
<accession>A0AAP0GI23</accession>
<proteinExistence type="predicted"/>